<evidence type="ECO:0000256" key="2">
    <source>
        <dbReference type="SAM" id="Phobius"/>
    </source>
</evidence>
<feature type="compositionally biased region" description="Polar residues" evidence="1">
    <location>
        <begin position="353"/>
        <end position="363"/>
    </location>
</feature>
<dbReference type="PANTHER" id="PTHR31735:SF1">
    <property type="entry name" value="VACUOLAR MEMBRANE PROTEIN YPL162C"/>
    <property type="match status" value="1"/>
</dbReference>
<evidence type="ECO:0000313" key="3">
    <source>
        <dbReference type="EMBL" id="KIM46469.1"/>
    </source>
</evidence>
<keyword evidence="4" id="KW-1185">Reference proteome</keyword>
<keyword evidence="2" id="KW-1133">Transmembrane helix</keyword>
<dbReference type="HOGENOM" id="CLU_046739_1_0_1"/>
<reference evidence="4" key="2">
    <citation type="submission" date="2015-01" db="EMBL/GenBank/DDBJ databases">
        <title>Evolutionary Origins and Diversification of the Mycorrhizal Mutualists.</title>
        <authorList>
            <consortium name="DOE Joint Genome Institute"/>
            <consortium name="Mycorrhizal Genomics Consortium"/>
            <person name="Kohler A."/>
            <person name="Kuo A."/>
            <person name="Nagy L.G."/>
            <person name="Floudas D."/>
            <person name="Copeland A."/>
            <person name="Barry K.W."/>
            <person name="Cichocki N."/>
            <person name="Veneault-Fourrey C."/>
            <person name="LaButti K."/>
            <person name="Lindquist E.A."/>
            <person name="Lipzen A."/>
            <person name="Lundell T."/>
            <person name="Morin E."/>
            <person name="Murat C."/>
            <person name="Riley R."/>
            <person name="Ohm R."/>
            <person name="Sun H."/>
            <person name="Tunlid A."/>
            <person name="Henrissat B."/>
            <person name="Grigoriev I.V."/>
            <person name="Hibbett D.S."/>
            <person name="Martin F."/>
        </authorList>
    </citation>
    <scope>NUCLEOTIDE SEQUENCE [LARGE SCALE GENOMIC DNA]</scope>
    <source>
        <strain evidence="4">h7</strain>
    </source>
</reference>
<feature type="transmembrane region" description="Helical" evidence="2">
    <location>
        <begin position="149"/>
        <end position="174"/>
    </location>
</feature>
<dbReference type="Proteomes" id="UP000053424">
    <property type="component" value="Unassembled WGS sequence"/>
</dbReference>
<evidence type="ECO:0000256" key="1">
    <source>
        <dbReference type="SAM" id="MobiDB-lite"/>
    </source>
</evidence>
<feature type="compositionally biased region" description="Low complexity" evidence="1">
    <location>
        <begin position="305"/>
        <end position="320"/>
    </location>
</feature>
<feature type="transmembrane region" description="Helical" evidence="2">
    <location>
        <begin position="96"/>
        <end position="115"/>
    </location>
</feature>
<dbReference type="EMBL" id="KN831771">
    <property type="protein sequence ID" value="KIM46469.1"/>
    <property type="molecule type" value="Genomic_DNA"/>
</dbReference>
<feature type="region of interest" description="Disordered" evidence="1">
    <location>
        <begin position="234"/>
        <end position="267"/>
    </location>
</feature>
<proteinExistence type="predicted"/>
<dbReference type="Pfam" id="PF12400">
    <property type="entry name" value="STIMATE"/>
    <property type="match status" value="1"/>
</dbReference>
<dbReference type="PANTHER" id="PTHR31735">
    <property type="entry name" value="VACUOLAR MEMBRANE PROTEIN YPL162C"/>
    <property type="match status" value="1"/>
</dbReference>
<dbReference type="AlphaFoldDB" id="A0A0C3CQU7"/>
<dbReference type="GO" id="GO:0016020">
    <property type="term" value="C:membrane"/>
    <property type="evidence" value="ECO:0007669"/>
    <property type="project" value="TreeGrafter"/>
</dbReference>
<protein>
    <recommendedName>
        <fullName evidence="5">Vacuolar membrane protein</fullName>
    </recommendedName>
</protein>
<keyword evidence="2" id="KW-0812">Transmembrane</keyword>
<feature type="compositionally biased region" description="Basic and acidic residues" evidence="1">
    <location>
        <begin position="251"/>
        <end position="263"/>
    </location>
</feature>
<sequence>MPVPDDISGSLSYPDVDQPSCQLLGPTALIVQGLLGILVLLSLVYKRHRETPKRPWRIWLFDVSKQVVGQMFVHTANLLAAGLVSHHTDGNACVNYFLNILIDTTFGIGLIYVVLHATTRLFTEKFHLKGFESGVYGDPPSIKYWARQAALYVFSLSAMKVVVVTFLVLFPAIYVAGEWLLSWTWTGDGDGLQVVFVMGIFPIIMNVLQFWLIDSIVKASIGGETPVDLEHGTYHDREPLFNAPPEDDDDGRSSRDNISENRNSRRSISSLDSRAYISHDDLSFDTGRDEHKSAASSSKNVDAHSYPPSLSSSMTSNSNSAAGTKAPREAKNLLKKTKRRDPPSALHLRSTTEEPLSPNSTLALESMPPTPSPKLAPVSVAQPPGPAEWTDAWDDSNDWAYGPENQHALKQKSLATAGEWTNAHPTISVNR</sequence>
<keyword evidence="2" id="KW-0472">Membrane</keyword>
<organism evidence="3 4">
    <name type="scientific">Hebeloma cylindrosporum</name>
    <dbReference type="NCBI Taxonomy" id="76867"/>
    <lineage>
        <taxon>Eukaryota</taxon>
        <taxon>Fungi</taxon>
        <taxon>Dikarya</taxon>
        <taxon>Basidiomycota</taxon>
        <taxon>Agaricomycotina</taxon>
        <taxon>Agaricomycetes</taxon>
        <taxon>Agaricomycetidae</taxon>
        <taxon>Agaricales</taxon>
        <taxon>Agaricineae</taxon>
        <taxon>Hymenogastraceae</taxon>
        <taxon>Hebeloma</taxon>
    </lineage>
</organism>
<feature type="transmembrane region" description="Helical" evidence="2">
    <location>
        <begin position="66"/>
        <end position="84"/>
    </location>
</feature>
<dbReference type="InterPro" id="IPR022127">
    <property type="entry name" value="STIMATE/YPL162C"/>
</dbReference>
<feature type="transmembrane region" description="Helical" evidence="2">
    <location>
        <begin position="194"/>
        <end position="213"/>
    </location>
</feature>
<reference evidence="3 4" key="1">
    <citation type="submission" date="2014-04" db="EMBL/GenBank/DDBJ databases">
        <authorList>
            <consortium name="DOE Joint Genome Institute"/>
            <person name="Kuo A."/>
            <person name="Gay G."/>
            <person name="Dore J."/>
            <person name="Kohler A."/>
            <person name="Nagy L.G."/>
            <person name="Floudas D."/>
            <person name="Copeland A."/>
            <person name="Barry K.W."/>
            <person name="Cichocki N."/>
            <person name="Veneault-Fourrey C."/>
            <person name="LaButti K."/>
            <person name="Lindquist E.A."/>
            <person name="Lipzen A."/>
            <person name="Lundell T."/>
            <person name="Morin E."/>
            <person name="Murat C."/>
            <person name="Sun H."/>
            <person name="Tunlid A."/>
            <person name="Henrissat B."/>
            <person name="Grigoriev I.V."/>
            <person name="Hibbett D.S."/>
            <person name="Martin F."/>
            <person name="Nordberg H.P."/>
            <person name="Cantor M.N."/>
            <person name="Hua S.X."/>
        </authorList>
    </citation>
    <scope>NUCLEOTIDE SEQUENCE [LARGE SCALE GENOMIC DNA]</scope>
    <source>
        <strain evidence="4">h7</strain>
    </source>
</reference>
<gene>
    <name evidence="3" type="ORF">M413DRAFT_441562</name>
</gene>
<feature type="compositionally biased region" description="Basic and acidic residues" evidence="1">
    <location>
        <begin position="282"/>
        <end position="293"/>
    </location>
</feature>
<dbReference type="STRING" id="686832.A0A0C3CQU7"/>
<dbReference type="OrthoDB" id="431202at2759"/>
<accession>A0A0C3CQU7</accession>
<feature type="region of interest" description="Disordered" evidence="1">
    <location>
        <begin position="282"/>
        <end position="396"/>
    </location>
</feature>
<feature type="transmembrane region" description="Helical" evidence="2">
    <location>
        <begin position="23"/>
        <end position="45"/>
    </location>
</feature>
<name>A0A0C3CQU7_HEBCY</name>
<evidence type="ECO:0000313" key="4">
    <source>
        <dbReference type="Proteomes" id="UP000053424"/>
    </source>
</evidence>
<evidence type="ECO:0008006" key="5">
    <source>
        <dbReference type="Google" id="ProtNLM"/>
    </source>
</evidence>